<dbReference type="Proteomes" id="UP001062846">
    <property type="component" value="Chromosome 1"/>
</dbReference>
<organism evidence="1 2">
    <name type="scientific">Rhododendron molle</name>
    <name type="common">Chinese azalea</name>
    <name type="synonym">Azalea mollis</name>
    <dbReference type="NCBI Taxonomy" id="49168"/>
    <lineage>
        <taxon>Eukaryota</taxon>
        <taxon>Viridiplantae</taxon>
        <taxon>Streptophyta</taxon>
        <taxon>Embryophyta</taxon>
        <taxon>Tracheophyta</taxon>
        <taxon>Spermatophyta</taxon>
        <taxon>Magnoliopsida</taxon>
        <taxon>eudicotyledons</taxon>
        <taxon>Gunneridae</taxon>
        <taxon>Pentapetalae</taxon>
        <taxon>asterids</taxon>
        <taxon>Ericales</taxon>
        <taxon>Ericaceae</taxon>
        <taxon>Ericoideae</taxon>
        <taxon>Rhodoreae</taxon>
        <taxon>Rhododendron</taxon>
    </lineage>
</organism>
<dbReference type="EMBL" id="CM046388">
    <property type="protein sequence ID" value="KAI8571667.1"/>
    <property type="molecule type" value="Genomic_DNA"/>
</dbReference>
<proteinExistence type="predicted"/>
<sequence length="65" mass="7384">MVVSRMLGLQYCIQNIVDSIGYSCIKGKKLFKVKIDQKLSSINHVSRKIKWIGYIVYRQGVGHAA</sequence>
<protein>
    <submittedName>
        <fullName evidence="1">Uncharacterized protein</fullName>
    </submittedName>
</protein>
<reference evidence="1" key="1">
    <citation type="submission" date="2022-02" db="EMBL/GenBank/DDBJ databases">
        <title>Plant Genome Project.</title>
        <authorList>
            <person name="Zhang R.-G."/>
        </authorList>
    </citation>
    <scope>NUCLEOTIDE SEQUENCE</scope>
    <source>
        <strain evidence="1">AT1</strain>
    </source>
</reference>
<comment type="caution">
    <text evidence="1">The sequence shown here is derived from an EMBL/GenBank/DDBJ whole genome shotgun (WGS) entry which is preliminary data.</text>
</comment>
<evidence type="ECO:0000313" key="1">
    <source>
        <dbReference type="EMBL" id="KAI8571667.1"/>
    </source>
</evidence>
<accession>A0ACC0Q332</accession>
<name>A0ACC0Q332_RHOML</name>
<keyword evidence="2" id="KW-1185">Reference proteome</keyword>
<evidence type="ECO:0000313" key="2">
    <source>
        <dbReference type="Proteomes" id="UP001062846"/>
    </source>
</evidence>
<gene>
    <name evidence="1" type="ORF">RHMOL_Rhmol01G0136900</name>
</gene>